<evidence type="ECO:0000256" key="3">
    <source>
        <dbReference type="ARBA" id="ARBA00022833"/>
    </source>
</evidence>
<dbReference type="OrthoDB" id="65716at2759"/>
<evidence type="ECO:0000256" key="1">
    <source>
        <dbReference type="ARBA" id="ARBA00004123"/>
    </source>
</evidence>
<dbReference type="AlphaFoldDB" id="A0A9Q3EYL5"/>
<accession>A0A9Q3EYL5</accession>
<sequence length="660" mass="73471">MTSTSIEIIDPTQPIITSMTPTINPAQTKIVCNNNNNNNNNSSSSNHHHRQYNRTSSSTIQTKEKPTKRRKVAKACLFCKRSHMTCDDSRPCQRCIKRDIGHLCCDDPPQSATNSNSKVKDNKNLTNQIRHLPPRHLHHHSSSTSTFSTRSQPSQQVILDHLHHPIHHPNHLNLSNISNLSNLSNHQINNLNLSQSPSSTNSHPILPINSNFSLIDPSISLSSSSSSHSQISLATNNHALVSSDLLPHLFSPTRFNFNSPTLSSYPITINPNSLDRSIDGILSSSSNSKLFLDLGTNSINRSNRESETDISENKPDRQRSFSAQDEPAFDLNEFLTAYPGLFTATGNDTLLTPKLINFEQSMSGLDSTICQATHQSSIIGEKNDVPDRLESIIRSAGLEAFDFSASEAEMTKWIDEENLEPFKSKMRECWIESQKLFLPITASQSEPDKVESEFQFKRNLVDYSTILDALPVPACIWRRTGEICRTNASFNNLIGAELRVTGGLETLFGAEKKLEKSANKAVKIYAIWDSDSNLNYFEKFNRIALDEGQKAVLTSCVLLKQDVRNQRLRESVRTAQDEKLKTKQDKEDQGDDSHRSGIQETSGGSDENVKDKDTQTCLSSSSFSLASSDCAELIPCTFSFTVKRDSFGLPSLIVGNFLPS</sequence>
<name>A0A9Q3EYL5_9BASI</name>
<keyword evidence="5" id="KW-0238">DNA-binding</keyword>
<keyword evidence="6" id="KW-0804">Transcription</keyword>
<dbReference type="GO" id="GO:0005634">
    <property type="term" value="C:nucleus"/>
    <property type="evidence" value="ECO:0007669"/>
    <property type="project" value="UniProtKB-SubCell"/>
</dbReference>
<dbReference type="InterPro" id="IPR001138">
    <property type="entry name" value="Zn2Cys6_DnaBD"/>
</dbReference>
<dbReference type="GO" id="GO:0000981">
    <property type="term" value="F:DNA-binding transcription factor activity, RNA polymerase II-specific"/>
    <property type="evidence" value="ECO:0007669"/>
    <property type="project" value="InterPro"/>
</dbReference>
<keyword evidence="4" id="KW-0805">Transcription regulation</keyword>
<dbReference type="Pfam" id="PF24990">
    <property type="entry name" value="PAS_13"/>
    <property type="match status" value="1"/>
</dbReference>
<reference evidence="10" key="1">
    <citation type="submission" date="2021-03" db="EMBL/GenBank/DDBJ databases">
        <title>Draft genome sequence of rust myrtle Austropuccinia psidii MF-1, a brazilian biotype.</title>
        <authorList>
            <person name="Quecine M.C."/>
            <person name="Pachon D.M.R."/>
            <person name="Bonatelli M.L."/>
            <person name="Correr F.H."/>
            <person name="Franceschini L.M."/>
            <person name="Leite T.F."/>
            <person name="Margarido G.R.A."/>
            <person name="Almeida C.A."/>
            <person name="Ferrarezi J.A."/>
            <person name="Labate C.A."/>
        </authorList>
    </citation>
    <scope>NUCLEOTIDE SEQUENCE</scope>
    <source>
        <strain evidence="10">MF-1</strain>
    </source>
</reference>
<feature type="compositionally biased region" description="Basic and acidic residues" evidence="8">
    <location>
        <begin position="573"/>
        <end position="597"/>
    </location>
</feature>
<dbReference type="PROSITE" id="PS50048">
    <property type="entry name" value="ZN2_CY6_FUNGAL_2"/>
    <property type="match status" value="1"/>
</dbReference>
<comment type="subcellular location">
    <subcellularLocation>
        <location evidence="1">Nucleus</location>
    </subcellularLocation>
</comment>
<feature type="region of interest" description="Disordered" evidence="8">
    <location>
        <begin position="573"/>
        <end position="613"/>
    </location>
</feature>
<feature type="compositionally biased region" description="Low complexity" evidence="8">
    <location>
        <begin position="33"/>
        <end position="45"/>
    </location>
</feature>
<evidence type="ECO:0000256" key="2">
    <source>
        <dbReference type="ARBA" id="ARBA00022723"/>
    </source>
</evidence>
<feature type="compositionally biased region" description="Basic and acidic residues" evidence="8">
    <location>
        <begin position="302"/>
        <end position="319"/>
    </location>
</feature>
<dbReference type="SUPFAM" id="SSF57701">
    <property type="entry name" value="Zn2/Cys6 DNA-binding domain"/>
    <property type="match status" value="1"/>
</dbReference>
<dbReference type="InterPro" id="IPR053045">
    <property type="entry name" value="Zinc_cluster_trans_reg"/>
</dbReference>
<dbReference type="GO" id="GO:0008270">
    <property type="term" value="F:zinc ion binding"/>
    <property type="evidence" value="ECO:0007669"/>
    <property type="project" value="InterPro"/>
</dbReference>
<dbReference type="PANTHER" id="PTHR31986">
    <property type="entry name" value="REGULATOR OF DRUG SENSITIVITY 2"/>
    <property type="match status" value="1"/>
</dbReference>
<dbReference type="InterPro" id="IPR036864">
    <property type="entry name" value="Zn2-C6_fun-type_DNA-bd_sf"/>
</dbReference>
<keyword evidence="7" id="KW-0539">Nucleus</keyword>
<keyword evidence="3" id="KW-0862">Zinc</keyword>
<evidence type="ECO:0000256" key="5">
    <source>
        <dbReference type="ARBA" id="ARBA00023125"/>
    </source>
</evidence>
<dbReference type="EMBL" id="AVOT02033322">
    <property type="protein sequence ID" value="MBW0527211.1"/>
    <property type="molecule type" value="Genomic_DNA"/>
</dbReference>
<dbReference type="Gene3D" id="4.10.240.10">
    <property type="entry name" value="Zn(2)-C6 fungal-type DNA-binding domain"/>
    <property type="match status" value="1"/>
</dbReference>
<evidence type="ECO:0000256" key="7">
    <source>
        <dbReference type="ARBA" id="ARBA00023242"/>
    </source>
</evidence>
<protein>
    <recommendedName>
        <fullName evidence="9">Zn(2)-C6 fungal-type domain-containing protein</fullName>
    </recommendedName>
</protein>
<keyword evidence="11" id="KW-1185">Reference proteome</keyword>
<dbReference type="FunFam" id="4.10.240.10:FF:000002">
    <property type="entry name" value="Zn cluster transcription factor Rds2"/>
    <property type="match status" value="1"/>
</dbReference>
<evidence type="ECO:0000313" key="11">
    <source>
        <dbReference type="Proteomes" id="UP000765509"/>
    </source>
</evidence>
<dbReference type="InterPro" id="IPR056751">
    <property type="entry name" value="PAS_13"/>
</dbReference>
<evidence type="ECO:0000259" key="9">
    <source>
        <dbReference type="PROSITE" id="PS50048"/>
    </source>
</evidence>
<dbReference type="PANTHER" id="PTHR31986:SF7">
    <property type="entry name" value="REGULATOR OF DRUG SENSITIVITY 2"/>
    <property type="match status" value="1"/>
</dbReference>
<proteinExistence type="predicted"/>
<dbReference type="Proteomes" id="UP000765509">
    <property type="component" value="Unassembled WGS sequence"/>
</dbReference>
<feature type="region of interest" description="Disordered" evidence="8">
    <location>
        <begin position="33"/>
        <end position="68"/>
    </location>
</feature>
<evidence type="ECO:0000256" key="4">
    <source>
        <dbReference type="ARBA" id="ARBA00023015"/>
    </source>
</evidence>
<keyword evidence="2" id="KW-0479">Metal-binding</keyword>
<gene>
    <name evidence="10" type="ORF">O181_066926</name>
</gene>
<evidence type="ECO:0000256" key="8">
    <source>
        <dbReference type="SAM" id="MobiDB-lite"/>
    </source>
</evidence>
<dbReference type="PROSITE" id="PS00463">
    <property type="entry name" value="ZN2_CY6_FUNGAL_1"/>
    <property type="match status" value="1"/>
</dbReference>
<dbReference type="CDD" id="cd00067">
    <property type="entry name" value="GAL4"/>
    <property type="match status" value="1"/>
</dbReference>
<feature type="domain" description="Zn(2)-C6 fungal-type" evidence="9">
    <location>
        <begin position="75"/>
        <end position="104"/>
    </location>
</feature>
<comment type="caution">
    <text evidence="10">The sequence shown here is derived from an EMBL/GenBank/DDBJ whole genome shotgun (WGS) entry which is preliminary data.</text>
</comment>
<dbReference type="GO" id="GO:0000977">
    <property type="term" value="F:RNA polymerase II transcription regulatory region sequence-specific DNA binding"/>
    <property type="evidence" value="ECO:0007669"/>
    <property type="project" value="TreeGrafter"/>
</dbReference>
<evidence type="ECO:0000313" key="10">
    <source>
        <dbReference type="EMBL" id="MBW0527211.1"/>
    </source>
</evidence>
<evidence type="ECO:0000256" key="6">
    <source>
        <dbReference type="ARBA" id="ARBA00023163"/>
    </source>
</evidence>
<organism evidence="10 11">
    <name type="scientific">Austropuccinia psidii MF-1</name>
    <dbReference type="NCBI Taxonomy" id="1389203"/>
    <lineage>
        <taxon>Eukaryota</taxon>
        <taxon>Fungi</taxon>
        <taxon>Dikarya</taxon>
        <taxon>Basidiomycota</taxon>
        <taxon>Pucciniomycotina</taxon>
        <taxon>Pucciniomycetes</taxon>
        <taxon>Pucciniales</taxon>
        <taxon>Sphaerophragmiaceae</taxon>
        <taxon>Austropuccinia</taxon>
    </lineage>
</organism>
<feature type="region of interest" description="Disordered" evidence="8">
    <location>
        <begin position="301"/>
        <end position="323"/>
    </location>
</feature>
<dbReference type="SMART" id="SM00066">
    <property type="entry name" value="GAL4"/>
    <property type="match status" value="1"/>
</dbReference>